<evidence type="ECO:0000313" key="3">
    <source>
        <dbReference type="Proteomes" id="UP000662637"/>
    </source>
</evidence>
<dbReference type="AlphaFoldDB" id="A0A834Q8A8"/>
<gene>
    <name evidence="2" type="ORF">GHT09_017635</name>
</gene>
<dbReference type="Proteomes" id="UP000662637">
    <property type="component" value="Unassembled WGS sequence"/>
</dbReference>
<proteinExistence type="predicted"/>
<comment type="caution">
    <text evidence="2">The sequence shown here is derived from an EMBL/GenBank/DDBJ whole genome shotgun (WGS) entry which is preliminary data.</text>
</comment>
<organism evidence="2 3">
    <name type="scientific">Marmota monax</name>
    <name type="common">Woodchuck</name>
    <dbReference type="NCBI Taxonomy" id="9995"/>
    <lineage>
        <taxon>Eukaryota</taxon>
        <taxon>Metazoa</taxon>
        <taxon>Chordata</taxon>
        <taxon>Craniata</taxon>
        <taxon>Vertebrata</taxon>
        <taxon>Euteleostomi</taxon>
        <taxon>Mammalia</taxon>
        <taxon>Eutheria</taxon>
        <taxon>Euarchontoglires</taxon>
        <taxon>Glires</taxon>
        <taxon>Rodentia</taxon>
        <taxon>Sciuromorpha</taxon>
        <taxon>Sciuridae</taxon>
        <taxon>Xerinae</taxon>
        <taxon>Marmotini</taxon>
        <taxon>Marmota</taxon>
    </lineage>
</organism>
<reference evidence="2" key="1">
    <citation type="submission" date="2020-08" db="EMBL/GenBank/DDBJ databases">
        <authorList>
            <person name="Shumante A."/>
            <person name="Zimin A.V."/>
            <person name="Puiu D."/>
            <person name="Salzberg S.L."/>
        </authorList>
    </citation>
    <scope>NUCLEOTIDE SEQUENCE</scope>
    <source>
        <strain evidence="2">WC2-LM</strain>
        <tissue evidence="2">Liver</tissue>
    </source>
</reference>
<name>A0A834Q8A8_MARMO</name>
<sequence length="130" mass="14526">MTLQNEDGTVPLVPHPTSLIPPQGDHTQRPLLTEEAPMLAPQKANGLVLVGRGRQPRRAPETVKGLRFTFVGYSQVPREKESKIARRFEPLQEKALFGTLVCLALNEQKGSLFRPPREQPSFQKCSHTFG</sequence>
<evidence type="ECO:0000313" key="2">
    <source>
        <dbReference type="EMBL" id="KAF7471156.1"/>
    </source>
</evidence>
<accession>A0A834Q8A8</accession>
<protein>
    <submittedName>
        <fullName evidence="2">Uncharacterized protein</fullName>
    </submittedName>
</protein>
<dbReference type="EMBL" id="WJEC01006846">
    <property type="protein sequence ID" value="KAF7471156.1"/>
    <property type="molecule type" value="Genomic_DNA"/>
</dbReference>
<evidence type="ECO:0000256" key="1">
    <source>
        <dbReference type="SAM" id="MobiDB-lite"/>
    </source>
</evidence>
<feature type="region of interest" description="Disordered" evidence="1">
    <location>
        <begin position="1"/>
        <end position="28"/>
    </location>
</feature>